<dbReference type="eggNOG" id="ENOG502SK7A">
    <property type="taxonomic scope" value="Eukaryota"/>
</dbReference>
<protein>
    <submittedName>
        <fullName evidence="3">Uncharacterized protein</fullName>
    </submittedName>
</protein>
<organism evidence="3 4">
    <name type="scientific">Leishmania major</name>
    <dbReference type="NCBI Taxonomy" id="5664"/>
    <lineage>
        <taxon>Eukaryota</taxon>
        <taxon>Discoba</taxon>
        <taxon>Euglenozoa</taxon>
        <taxon>Kinetoplastea</taxon>
        <taxon>Metakinetoplastina</taxon>
        <taxon>Trypanosomatida</taxon>
        <taxon>Trypanosomatidae</taxon>
        <taxon>Leishmaniinae</taxon>
        <taxon>Leishmania</taxon>
    </lineage>
</organism>
<accession>Q4QEH5</accession>
<feature type="region of interest" description="Disordered" evidence="1">
    <location>
        <begin position="509"/>
        <end position="532"/>
    </location>
</feature>
<keyword evidence="2" id="KW-0732">Signal</keyword>
<gene>
    <name evidence="3" type="ORF">LMJF_17_0130</name>
</gene>
<feature type="compositionally biased region" description="Basic and acidic residues" evidence="1">
    <location>
        <begin position="735"/>
        <end position="754"/>
    </location>
</feature>
<feature type="compositionally biased region" description="Low complexity" evidence="1">
    <location>
        <begin position="515"/>
        <end position="529"/>
    </location>
</feature>
<reference evidence="3 4" key="1">
    <citation type="journal article" date="2005" name="Science">
        <title>The genome of the kinetoplastid parasite, Leishmania major.</title>
        <authorList>
            <person name="Ivens A.C."/>
            <person name="Peacock C.S."/>
            <person name="Worthey E.A."/>
            <person name="Murphy L."/>
            <person name="Aggarwal G."/>
            <person name="Berriman M."/>
            <person name="Sisk E."/>
            <person name="Rajandream M.A."/>
            <person name="Adlem E."/>
            <person name="Aert R."/>
            <person name="Anupama A."/>
            <person name="Apostolou Z."/>
            <person name="Attipoe P."/>
            <person name="Bason N."/>
            <person name="Bauser C."/>
            <person name="Beck A."/>
            <person name="Beverley S.M."/>
            <person name="Bianchettin G."/>
            <person name="Borzym K."/>
            <person name="Bothe G."/>
            <person name="Bruschi C.V."/>
            <person name="Collins M."/>
            <person name="Cadag E."/>
            <person name="Ciarloni L."/>
            <person name="Clayton C."/>
            <person name="Coulson R.M."/>
            <person name="Cronin A."/>
            <person name="Cruz A.K."/>
            <person name="Davies R.M."/>
            <person name="De Gaudenzi J."/>
            <person name="Dobson D.E."/>
            <person name="Duesterhoeft A."/>
            <person name="Fazelina G."/>
            <person name="Fosker N."/>
            <person name="Frasch A.C."/>
            <person name="Fraser A."/>
            <person name="Fuchs M."/>
            <person name="Gabel C."/>
            <person name="Goble A."/>
            <person name="Goffeau A."/>
            <person name="Harris D."/>
            <person name="Hertz-Fowler C."/>
            <person name="Hilbert H."/>
            <person name="Horn D."/>
            <person name="Huang Y."/>
            <person name="Klages S."/>
            <person name="Knights A."/>
            <person name="Kube M."/>
            <person name="Larke N."/>
            <person name="Litvin L."/>
            <person name="Lord A."/>
            <person name="Louie T."/>
            <person name="Marra M."/>
            <person name="Masuy D."/>
            <person name="Matthews K."/>
            <person name="Michaeli S."/>
            <person name="Mottram J.C."/>
            <person name="Muller-Auer S."/>
            <person name="Munden H."/>
            <person name="Nelson S."/>
            <person name="Norbertczak H."/>
            <person name="Oliver K."/>
            <person name="O'neil S."/>
            <person name="Pentony M."/>
            <person name="Pohl T.M."/>
            <person name="Price C."/>
            <person name="Purnelle B."/>
            <person name="Quail M.A."/>
            <person name="Rabbinowitsch E."/>
            <person name="Reinhardt R."/>
            <person name="Rieger M."/>
            <person name="Rinta J."/>
            <person name="Robben J."/>
            <person name="Robertson L."/>
            <person name="Ruiz J.C."/>
            <person name="Rutter S."/>
            <person name="Saunders D."/>
            <person name="Schafer M."/>
            <person name="Schein J."/>
            <person name="Schwartz D.C."/>
            <person name="Seeger K."/>
            <person name="Seyler A."/>
            <person name="Sharp S."/>
            <person name="Shin H."/>
            <person name="Sivam D."/>
            <person name="Squares R."/>
            <person name="Squares S."/>
            <person name="Tosato V."/>
            <person name="Vogt C."/>
            <person name="Volckaert G."/>
            <person name="Wambutt R."/>
            <person name="Warren T."/>
            <person name="Wedler H."/>
            <person name="Woodward J."/>
            <person name="Zhou S."/>
            <person name="Zimmermann W."/>
            <person name="Smith D.F."/>
            <person name="Blackwell J.M."/>
            <person name="Stuart K.D."/>
            <person name="Barrell B."/>
            <person name="Myler P.J."/>
        </authorList>
    </citation>
    <scope>NUCLEOTIDE SEQUENCE [LARGE SCALE GENOMIC DNA]</scope>
    <source>
        <strain evidence="4">MHOM/IL/81/Friedlin</strain>
    </source>
</reference>
<feature type="region of interest" description="Disordered" evidence="1">
    <location>
        <begin position="767"/>
        <end position="794"/>
    </location>
</feature>
<dbReference type="EMBL" id="FR796413">
    <property type="protein sequence ID" value="CAJ03448.1"/>
    <property type="molecule type" value="Genomic_DNA"/>
</dbReference>
<evidence type="ECO:0000313" key="3">
    <source>
        <dbReference type="EMBL" id="CAJ03448.1"/>
    </source>
</evidence>
<dbReference type="GeneID" id="5650744"/>
<dbReference type="VEuPathDB" id="TriTrypDB:LMJSD75_170007200"/>
<feature type="region of interest" description="Disordered" evidence="1">
    <location>
        <begin position="733"/>
        <end position="755"/>
    </location>
</feature>
<dbReference type="VEuPathDB" id="TriTrypDB:LMJLV39_170007500"/>
<evidence type="ECO:0000256" key="1">
    <source>
        <dbReference type="SAM" id="MobiDB-lite"/>
    </source>
</evidence>
<dbReference type="AlphaFoldDB" id="Q4QEH5"/>
<dbReference type="InParanoid" id="Q4QEH5"/>
<feature type="chain" id="PRO_5004242205" evidence="2">
    <location>
        <begin position="33"/>
        <end position="868"/>
    </location>
</feature>
<dbReference type="Proteomes" id="UP000000542">
    <property type="component" value="Chromosome 17"/>
</dbReference>
<keyword evidence="4" id="KW-1185">Reference proteome</keyword>
<dbReference type="HOGENOM" id="CLU_330524_0_0_1"/>
<feature type="region of interest" description="Disordered" evidence="1">
    <location>
        <begin position="666"/>
        <end position="705"/>
    </location>
</feature>
<dbReference type="OMA" id="MWFHHHL"/>
<evidence type="ECO:0000256" key="2">
    <source>
        <dbReference type="SAM" id="SignalP"/>
    </source>
</evidence>
<reference evidence="3 4" key="2">
    <citation type="journal article" date="2011" name="Genome Res.">
        <title>Chromosome and gene copy number variation allow major structural change between species and strains of Leishmania.</title>
        <authorList>
            <person name="Rogers M.B."/>
            <person name="Hilley J.D."/>
            <person name="Dickens N.J."/>
            <person name="Wilkes J."/>
            <person name="Bates P.A."/>
            <person name="Depledge D.P."/>
            <person name="Harris D."/>
            <person name="Her Y."/>
            <person name="Herzyk P."/>
            <person name="Imamura H."/>
            <person name="Otto T.D."/>
            <person name="Sanders M."/>
            <person name="Seeger K."/>
            <person name="Dujardin J.C."/>
            <person name="Berriman M."/>
            <person name="Smith D.F."/>
            <person name="Hertz-Fowler C."/>
            <person name="Mottram J.C."/>
        </authorList>
    </citation>
    <scope>NUCLEOTIDE SEQUENCE [LARGE SCALE GENOMIC DNA]</scope>
    <source>
        <strain evidence="4">MHOM/IL/81/Friedlin</strain>
    </source>
</reference>
<dbReference type="KEGG" id="lma:LMJF_17_0130"/>
<dbReference type="RefSeq" id="XP_001682273.1">
    <property type="nucleotide sequence ID" value="XM_001682221.1"/>
</dbReference>
<dbReference type="VEuPathDB" id="TriTrypDB:LMJFC_170008800"/>
<evidence type="ECO:0000313" key="4">
    <source>
        <dbReference type="Proteomes" id="UP000000542"/>
    </source>
</evidence>
<dbReference type="VEuPathDB" id="TriTrypDB:LmjF.17.0130"/>
<sequence>MRALLPPRSVLDAPLFVVVAVMLLLHGAPARGYDGDAVTAPPSASTAFTEHPFTLPAAASLLDVLAGSFCITTGEGEEGSCTPSVSRLPTHPVLILFTESSAGHSSTLAALRAKVRQIATDVPSSVLRVHEYVIPTSATERRLIELLLIGASHLPTLALFHGSVAKVQVAPGSIISASPFQAPVLYSTTPLASASYFELRSWALSELPARYVDPVTFHLIPSLQFVFSPAEVHDTLRLVRDAVEASESRSVLPAFVSMVYVRLTRHGSEEVLAALSSIATQAGNAVLTLVTESAEVAAAWGLRAEHTFTMAPWSSTVAAYLNGSTSAGFVAAVPDLSPPQSTGTVTELAEVTADSAAWRAACAASVRAENAQLQNWRQAMNAFKTTSPLRRIDSAVHLLHELKALQNALKIVFVLRESDDMWFHHHLEVAAALARRLQSTTVLYNTTTLVKGSKARSRVERSWTPTMRCDVFWLDAEQLPAVADGLHVSQVPSVLILVPLQSRFGEGGAGDRADAAAAAGDDDQAAAGASEETGLRRRDPFIGIHTINRYDLLKAAYMDDAQMVVEPVSGKEALPLFPSDSDALLRFLASGSFIGAMQYTMSSAQFSTLRAKVTEVPDAVQAATASGGIPNRHYLQLDHRYYPLRAAEEPMEGPAYVRQILNGSSPLPVLGSDDSDTEVGRQQGGGRSGAHPRGTTSASPDEADERLRQLRAREEAAALKRKAVWEANLAKRRREKADRLRRKAAEDAAERERQQAAFQREVNAALKAEQAGAGGGAGGTSASQPEGLLVRRPTLDDVSEGLVGEGRRGHPLRHPFGEEVDSQDAAQILRRRRRHREYREWLADRQRMVNRCVTVTEKGKLSLMTRWE</sequence>
<name>Q4QEH5_LEIMA</name>
<proteinExistence type="predicted"/>
<feature type="signal peptide" evidence="2">
    <location>
        <begin position="1"/>
        <end position="32"/>
    </location>
</feature>